<proteinExistence type="predicted"/>
<name>A0AB34HD89_ESCRO</name>
<dbReference type="PANTHER" id="PTHR11161">
    <property type="entry name" value="O-ACYLTRANSFERASE"/>
    <property type="match status" value="1"/>
</dbReference>
<dbReference type="AlphaFoldDB" id="A0AB34HD89"/>
<sequence length="301" mass="33746">MCPPRGPNGASVESHPLAQLFPARLQPLHLYSACFSVRLFSLVPWRPVWEVPEFHLENCQQACWPYLLLLDNFLSVQDACNGWTWYLANDFQFHLMTPVILFFHGKNQHTLVLLGATLFLASFTASALLTLAYNLPVAAPSDASQVTEKEARSCVAQWFSTPEANESHLGRFEIPLMLPASTILDQLSQNLRGCGPSNRIFGHLRDSFFHVQIKRNLWPYVLVFFSENAAVLYILEYYTNPCGRFGPFLVGLFLSILMHQNHEANILKTKVQALLQWICSLSTLSLVAALAYTVGDASAAS</sequence>
<evidence type="ECO:0000313" key="2">
    <source>
        <dbReference type="EMBL" id="KAJ8789238.1"/>
    </source>
</evidence>
<dbReference type="PANTHER" id="PTHR11161:SF0">
    <property type="entry name" value="O-ACYLTRANSFERASE LIKE PROTEIN"/>
    <property type="match status" value="1"/>
</dbReference>
<gene>
    <name evidence="2" type="ORF">J1605_022173</name>
</gene>
<organism evidence="2 3">
    <name type="scientific">Eschrichtius robustus</name>
    <name type="common">California gray whale</name>
    <name type="synonym">Eschrichtius gibbosus</name>
    <dbReference type="NCBI Taxonomy" id="9764"/>
    <lineage>
        <taxon>Eukaryota</taxon>
        <taxon>Metazoa</taxon>
        <taxon>Chordata</taxon>
        <taxon>Craniata</taxon>
        <taxon>Vertebrata</taxon>
        <taxon>Euteleostomi</taxon>
        <taxon>Mammalia</taxon>
        <taxon>Eutheria</taxon>
        <taxon>Laurasiatheria</taxon>
        <taxon>Artiodactyla</taxon>
        <taxon>Whippomorpha</taxon>
        <taxon>Cetacea</taxon>
        <taxon>Mysticeti</taxon>
        <taxon>Eschrichtiidae</taxon>
        <taxon>Eschrichtius</taxon>
    </lineage>
</organism>
<evidence type="ECO:0000256" key="1">
    <source>
        <dbReference type="SAM" id="Phobius"/>
    </source>
</evidence>
<feature type="transmembrane region" description="Helical" evidence="1">
    <location>
        <begin position="274"/>
        <end position="295"/>
    </location>
</feature>
<keyword evidence="1" id="KW-0472">Membrane</keyword>
<evidence type="ECO:0000313" key="3">
    <source>
        <dbReference type="Proteomes" id="UP001159641"/>
    </source>
</evidence>
<comment type="caution">
    <text evidence="2">The sequence shown here is derived from an EMBL/GenBank/DDBJ whole genome shotgun (WGS) entry which is preliminary data.</text>
</comment>
<dbReference type="Proteomes" id="UP001159641">
    <property type="component" value="Unassembled WGS sequence"/>
</dbReference>
<feature type="transmembrane region" description="Helical" evidence="1">
    <location>
        <begin position="245"/>
        <end position="262"/>
    </location>
</feature>
<keyword evidence="1" id="KW-1133">Transmembrane helix</keyword>
<feature type="transmembrane region" description="Helical" evidence="1">
    <location>
        <begin position="111"/>
        <end position="133"/>
    </location>
</feature>
<reference evidence="2 3" key="1">
    <citation type="submission" date="2022-11" db="EMBL/GenBank/DDBJ databases">
        <title>Whole genome sequence of Eschrichtius robustus ER-17-0199.</title>
        <authorList>
            <person name="Bruniche-Olsen A."/>
            <person name="Black A.N."/>
            <person name="Fields C.J."/>
            <person name="Walden K."/>
            <person name="Dewoody J.A."/>
        </authorList>
    </citation>
    <scope>NUCLEOTIDE SEQUENCE [LARGE SCALE GENOMIC DNA]</scope>
    <source>
        <strain evidence="2">ER-17-0199</strain>
        <tissue evidence="2">Blubber</tissue>
    </source>
</reference>
<protein>
    <submittedName>
        <fullName evidence="2">Uncharacterized protein</fullName>
    </submittedName>
</protein>
<keyword evidence="1" id="KW-0812">Transmembrane</keyword>
<dbReference type="InterPro" id="IPR052728">
    <property type="entry name" value="O2_lipid_transport_reg"/>
</dbReference>
<feature type="transmembrane region" description="Helical" evidence="1">
    <location>
        <begin position="217"/>
        <end position="238"/>
    </location>
</feature>
<accession>A0AB34HD89</accession>
<keyword evidence="3" id="KW-1185">Reference proteome</keyword>
<dbReference type="EMBL" id="JAIQCJ010001430">
    <property type="protein sequence ID" value="KAJ8789238.1"/>
    <property type="molecule type" value="Genomic_DNA"/>
</dbReference>